<name>A0A0J1FYT8_9BURK</name>
<dbReference type="OrthoDB" id="9807853at2"/>
<dbReference type="AlphaFoldDB" id="A0A0J1FYT8"/>
<feature type="domain" description="Fido" evidence="2">
    <location>
        <begin position="223"/>
        <end position="363"/>
    </location>
</feature>
<dbReference type="Pfam" id="PF13412">
    <property type="entry name" value="HTH_24"/>
    <property type="match status" value="1"/>
</dbReference>
<dbReference type="SUPFAM" id="SSF140931">
    <property type="entry name" value="Fic-like"/>
    <property type="match status" value="1"/>
</dbReference>
<dbReference type="Proteomes" id="UP000035963">
    <property type="component" value="Unassembled WGS sequence"/>
</dbReference>
<dbReference type="SUPFAM" id="SSF46785">
    <property type="entry name" value="Winged helix' DNA-binding domain"/>
    <property type="match status" value="1"/>
</dbReference>
<evidence type="ECO:0000256" key="1">
    <source>
        <dbReference type="PIRSR" id="PIRSR640198-2"/>
    </source>
</evidence>
<evidence type="ECO:0000313" key="4">
    <source>
        <dbReference type="Proteomes" id="UP000035963"/>
    </source>
</evidence>
<dbReference type="InterPro" id="IPR036390">
    <property type="entry name" value="WH_DNA-bd_sf"/>
</dbReference>
<evidence type="ECO:0000259" key="2">
    <source>
        <dbReference type="PROSITE" id="PS51459"/>
    </source>
</evidence>
<gene>
    <name evidence="3" type="ORF">EOS_16375</name>
</gene>
<keyword evidence="4" id="KW-1185">Reference proteome</keyword>
<accession>A0A0J1FYT8</accession>
<dbReference type="RefSeq" id="WP_047847721.1">
    <property type="nucleotide sequence ID" value="NZ_AEJF01000105.1"/>
</dbReference>
<dbReference type="GO" id="GO:0005524">
    <property type="term" value="F:ATP binding"/>
    <property type="evidence" value="ECO:0007669"/>
    <property type="project" value="UniProtKB-KW"/>
</dbReference>
<dbReference type="InterPro" id="IPR040198">
    <property type="entry name" value="Fido_containing"/>
</dbReference>
<keyword evidence="1" id="KW-0547">Nucleotide-binding</keyword>
<dbReference type="PATRIC" id="fig|908627.4.peg.3661"/>
<dbReference type="Gene3D" id="1.10.3290.10">
    <property type="entry name" value="Fido-like domain"/>
    <property type="match status" value="1"/>
</dbReference>
<dbReference type="Gene3D" id="1.10.10.10">
    <property type="entry name" value="Winged helix-like DNA-binding domain superfamily/Winged helix DNA-binding domain"/>
    <property type="match status" value="1"/>
</dbReference>
<dbReference type="EMBL" id="AEJF01000105">
    <property type="protein sequence ID" value="KLU25118.1"/>
    <property type="molecule type" value="Genomic_DNA"/>
</dbReference>
<proteinExistence type="predicted"/>
<sequence length="459" mass="51256">MARRELYNAIPEFLAKRADAGQDRLSRNEIAEAIGAPAATILRYLDKLISDGKIERVGATTTTRYSLLGPKVELARQAVISSPAPAKLTVSPAWSAAAAALIAELNVPLGARQPVSYQRRFVDDYVPNQTFLLPEALANDLYNEGRSPGQQPAGTYARKVIEPLLIDLSFSSSRLEGNRYSRLDTEVLFDAGTADPADKDATMLLNHKRAIEFLIDDVPSYGLTTMVIRNLHTLLMQGLLNDENALGSIRERVVNISNTVYIPSHVPSLLGEMLEQITEKARHIKNPVEAAFFLWVNLAYLQPFEDGNKRTSRLSANVPLLLYNCAPLSFLDVGDEDYARAKIGVYERLDTSIAADLFAWTYRRSIAKYAVQIDAAGVPDPFRARHRETINEVVSRIVRDREALGAVIAEFKLRDDEAARLTEIVRGDISRLGEHNFARYRLRLRELEQWISVGRPLID</sequence>
<dbReference type="Pfam" id="PF02661">
    <property type="entry name" value="Fic"/>
    <property type="match status" value="1"/>
</dbReference>
<dbReference type="PROSITE" id="PS51459">
    <property type="entry name" value="FIDO"/>
    <property type="match status" value="1"/>
</dbReference>
<dbReference type="InterPro" id="IPR036597">
    <property type="entry name" value="Fido-like_dom_sf"/>
</dbReference>
<comment type="caution">
    <text evidence="3">The sequence shown here is derived from an EMBL/GenBank/DDBJ whole genome shotgun (WGS) entry which is preliminary data.</text>
</comment>
<keyword evidence="1" id="KW-0067">ATP-binding</keyword>
<protein>
    <recommendedName>
        <fullName evidence="2">Fido domain-containing protein</fullName>
    </recommendedName>
</protein>
<reference evidence="3 4" key="1">
    <citation type="journal article" date="2015" name="Genome Announc.">
        <title>Draft Genome Sequence of Burkholderia sp. Strain PML1(12), an Ectomycorrhizosphere-Inhabiting Bacterium with Effective Mineral-Weathering Ability.</title>
        <authorList>
            <person name="Uroz S."/>
            <person name="Oger P."/>
        </authorList>
    </citation>
    <scope>NUCLEOTIDE SEQUENCE [LARGE SCALE GENOMIC DNA]</scope>
    <source>
        <strain evidence="4">PML1(12)</strain>
    </source>
</reference>
<feature type="binding site" evidence="1">
    <location>
        <begin position="306"/>
        <end position="313"/>
    </location>
    <ligand>
        <name>ATP</name>
        <dbReference type="ChEBI" id="CHEBI:30616"/>
    </ligand>
</feature>
<organism evidence="3 4">
    <name type="scientific">Caballeronia mineralivorans PML1(12)</name>
    <dbReference type="NCBI Taxonomy" id="908627"/>
    <lineage>
        <taxon>Bacteria</taxon>
        <taxon>Pseudomonadati</taxon>
        <taxon>Pseudomonadota</taxon>
        <taxon>Betaproteobacteria</taxon>
        <taxon>Burkholderiales</taxon>
        <taxon>Burkholderiaceae</taxon>
        <taxon>Caballeronia</taxon>
    </lineage>
</organism>
<dbReference type="PANTHER" id="PTHR13504">
    <property type="entry name" value="FIDO DOMAIN-CONTAINING PROTEIN DDB_G0283145"/>
    <property type="match status" value="1"/>
</dbReference>
<dbReference type="PANTHER" id="PTHR13504:SF38">
    <property type="entry name" value="FIDO DOMAIN-CONTAINING PROTEIN"/>
    <property type="match status" value="1"/>
</dbReference>
<dbReference type="InterPro" id="IPR036388">
    <property type="entry name" value="WH-like_DNA-bd_sf"/>
</dbReference>
<evidence type="ECO:0000313" key="3">
    <source>
        <dbReference type="EMBL" id="KLU25118.1"/>
    </source>
</evidence>
<dbReference type="InterPro" id="IPR003812">
    <property type="entry name" value="Fido"/>
</dbReference>